<sequence>MHSLRQTCTSIFRGGSRLSNGMSTTHHQSLTDLERSAGQGCFICTILAAEILSRRQITKANSHSEDSRSQYPVSVYGIQPDRRYPEVLEITISFNEKGYKTGGGYRLFGLQPLQETQLQPLAGAPTNSPQTTFDMKYARMWLRDCEGHHNNCCVQGSLRQGPSRLIQIDRPGCDQVRLVDAATISGDRIRYATLSHCWGSSTVFKLTSATKTKLNQGISTLELGLTFRDAVKVAREIGVFLIWIDALCIIQDSKDDWKKEAAKMSDVYRGAIVNIAAMSGVNTEAGCLPENFQHEVEPFIVTMQRTGLPSGKYILFDHMYATNRFEHMALLERAWVVQELIFAPRILYLCATEMFWLCHEVIASETYPDRIPPMRFKPWIPRNTIWNAMYRPHITEQPGSDASKQLLWGLWREIIEVYTKCSLTFASDKLVAVSGLAKSIQAAFNIDYCAGLWDCDLEY</sequence>
<dbReference type="AlphaFoldDB" id="A0AAJ0CT16"/>
<name>A0AAJ0CT16_9HYPO</name>
<gene>
    <name evidence="2" type="ORF">QQS21_003611</name>
</gene>
<accession>A0AAJ0CT16</accession>
<dbReference type="Proteomes" id="UP001251528">
    <property type="component" value="Unassembled WGS sequence"/>
</dbReference>
<dbReference type="PANTHER" id="PTHR33112">
    <property type="entry name" value="DOMAIN PROTEIN, PUTATIVE-RELATED"/>
    <property type="match status" value="1"/>
</dbReference>
<dbReference type="InterPro" id="IPR010730">
    <property type="entry name" value="HET"/>
</dbReference>
<feature type="domain" description="Heterokaryon incompatibility" evidence="1">
    <location>
        <begin position="191"/>
        <end position="339"/>
    </location>
</feature>
<evidence type="ECO:0000259" key="1">
    <source>
        <dbReference type="Pfam" id="PF06985"/>
    </source>
</evidence>
<protein>
    <recommendedName>
        <fullName evidence="1">Heterokaryon incompatibility domain-containing protein</fullName>
    </recommendedName>
</protein>
<evidence type="ECO:0000313" key="3">
    <source>
        <dbReference type="Proteomes" id="UP001251528"/>
    </source>
</evidence>
<dbReference type="Pfam" id="PF06985">
    <property type="entry name" value="HET"/>
    <property type="match status" value="1"/>
</dbReference>
<keyword evidence="3" id="KW-1185">Reference proteome</keyword>
<reference evidence="2" key="1">
    <citation type="submission" date="2023-06" db="EMBL/GenBank/DDBJ databases">
        <title>Conoideocrella luteorostrata (Hypocreales: Clavicipitaceae), a potential biocontrol fungus for elongate hemlock scale in United States Christmas tree production areas.</title>
        <authorList>
            <person name="Barrett H."/>
            <person name="Lovett B."/>
            <person name="Macias A.M."/>
            <person name="Stajich J.E."/>
            <person name="Kasson M.T."/>
        </authorList>
    </citation>
    <scope>NUCLEOTIDE SEQUENCE</scope>
    <source>
        <strain evidence="2">ARSEF 14590</strain>
    </source>
</reference>
<comment type="caution">
    <text evidence="2">The sequence shown here is derived from an EMBL/GenBank/DDBJ whole genome shotgun (WGS) entry which is preliminary data.</text>
</comment>
<organism evidence="2 3">
    <name type="scientific">Conoideocrella luteorostrata</name>
    <dbReference type="NCBI Taxonomy" id="1105319"/>
    <lineage>
        <taxon>Eukaryota</taxon>
        <taxon>Fungi</taxon>
        <taxon>Dikarya</taxon>
        <taxon>Ascomycota</taxon>
        <taxon>Pezizomycotina</taxon>
        <taxon>Sordariomycetes</taxon>
        <taxon>Hypocreomycetidae</taxon>
        <taxon>Hypocreales</taxon>
        <taxon>Clavicipitaceae</taxon>
        <taxon>Conoideocrella</taxon>
    </lineage>
</organism>
<evidence type="ECO:0000313" key="2">
    <source>
        <dbReference type="EMBL" id="KAK2605985.1"/>
    </source>
</evidence>
<dbReference type="EMBL" id="JASWJB010000048">
    <property type="protein sequence ID" value="KAK2605985.1"/>
    <property type="molecule type" value="Genomic_DNA"/>
</dbReference>
<proteinExistence type="predicted"/>
<dbReference type="PANTHER" id="PTHR33112:SF9">
    <property type="entry name" value="HETEROKARYON INCOMPATIBILITY DOMAIN-CONTAINING PROTEIN"/>
    <property type="match status" value="1"/>
</dbReference>